<evidence type="ECO:0000259" key="2">
    <source>
        <dbReference type="Pfam" id="PF13462"/>
    </source>
</evidence>
<evidence type="ECO:0000313" key="3">
    <source>
        <dbReference type="EMBL" id="BBA35742.1"/>
    </source>
</evidence>
<dbReference type="KEGG" id="mmai:sS8_3805"/>
<dbReference type="Pfam" id="PF13462">
    <property type="entry name" value="Thioredoxin_4"/>
    <property type="match status" value="1"/>
</dbReference>
<accession>A0A250KVX5</accession>
<dbReference type="SUPFAM" id="SSF52833">
    <property type="entry name" value="Thioredoxin-like"/>
    <property type="match status" value="1"/>
</dbReference>
<protein>
    <recommendedName>
        <fullName evidence="2">Thioredoxin-like fold domain-containing protein</fullName>
    </recommendedName>
</protein>
<keyword evidence="4" id="KW-1185">Reference proteome</keyword>
<dbReference type="Proteomes" id="UP000266313">
    <property type="component" value="Chromosome"/>
</dbReference>
<keyword evidence="1" id="KW-0732">Signal</keyword>
<organism evidence="3 4">
    <name type="scientific">Methylocaldum marinum</name>
    <dbReference type="NCBI Taxonomy" id="1432792"/>
    <lineage>
        <taxon>Bacteria</taxon>
        <taxon>Pseudomonadati</taxon>
        <taxon>Pseudomonadota</taxon>
        <taxon>Gammaproteobacteria</taxon>
        <taxon>Methylococcales</taxon>
        <taxon>Methylococcaceae</taxon>
        <taxon>Methylocaldum</taxon>
    </lineage>
</organism>
<name>A0A250KVX5_9GAMM</name>
<evidence type="ECO:0000313" key="4">
    <source>
        <dbReference type="Proteomes" id="UP000266313"/>
    </source>
</evidence>
<sequence length="480" mass="53492">MWIVLLMFLAMSPAAFADQAALRISGESVSLSEIDALSRPKIDRLHKALADQAGRTLDRLIDRRLRASSPETKPSSPEPATNEAVRAFRSSRAEDFEGPFAPVETRRNPSAEDPAIRHYLEQKARATAEAEARRDLGKGHAVKILLPESGELEQPLPPQRTVAWVDDVPIPADALEQAAALHFYRLRKEIHLERRRNAETLIEHRLLGREARRRGVAAEVLLKQITGDTTVGDEELHAFIEAERAAGRPVSDPERARQYLSFRKAHARRTTFVESLRASARIEILFEEPPPPRLPMTEANAPALGGAGELRIVVYTNYRCAPCRQTHREIDRLLATDGNVRVIFRDFIPVYDPVAGEAARVSRCADRLGAFQRMRSELLTRNPPAFGEVWYEGHALSSLAARLGIDRADFFQCLSSREIGEAIARDTAEALELGFEEAPSFVAQGIPLSGFRTAESLTEILRRRTPRARPQPVEGKAGPR</sequence>
<dbReference type="RefSeq" id="WP_119631039.1">
    <property type="nucleotide sequence ID" value="NZ_AP017928.1"/>
</dbReference>
<feature type="chain" id="PRO_5012015706" description="Thioredoxin-like fold domain-containing protein" evidence="1">
    <location>
        <begin position="18"/>
        <end position="480"/>
    </location>
</feature>
<evidence type="ECO:0000256" key="1">
    <source>
        <dbReference type="SAM" id="SignalP"/>
    </source>
</evidence>
<dbReference type="InterPro" id="IPR012336">
    <property type="entry name" value="Thioredoxin-like_fold"/>
</dbReference>
<reference evidence="3 4" key="1">
    <citation type="submission" date="2016-12" db="EMBL/GenBank/DDBJ databases">
        <title>Genome sequencing of Methylocaldum marinum.</title>
        <authorList>
            <person name="Takeuchi M."/>
            <person name="Kamagata Y."/>
            <person name="Hiraoka S."/>
            <person name="Oshima K."/>
            <person name="Hattori M."/>
            <person name="Iwasaki W."/>
        </authorList>
    </citation>
    <scope>NUCLEOTIDE SEQUENCE [LARGE SCALE GENOMIC DNA]</scope>
    <source>
        <strain evidence="3 4">S8</strain>
    </source>
</reference>
<dbReference type="OrthoDB" id="9780340at2"/>
<dbReference type="Gene3D" id="3.40.30.10">
    <property type="entry name" value="Glutaredoxin"/>
    <property type="match status" value="1"/>
</dbReference>
<dbReference type="InterPro" id="IPR036249">
    <property type="entry name" value="Thioredoxin-like_sf"/>
</dbReference>
<feature type="signal peptide" evidence="1">
    <location>
        <begin position="1"/>
        <end position="17"/>
    </location>
</feature>
<dbReference type="AlphaFoldDB" id="A0A250KVX5"/>
<dbReference type="EMBL" id="AP017928">
    <property type="protein sequence ID" value="BBA35742.1"/>
    <property type="molecule type" value="Genomic_DNA"/>
</dbReference>
<gene>
    <name evidence="3" type="ORF">sS8_3805</name>
</gene>
<proteinExistence type="predicted"/>
<feature type="domain" description="Thioredoxin-like fold" evidence="2">
    <location>
        <begin position="311"/>
        <end position="461"/>
    </location>
</feature>